<feature type="transmembrane region" description="Helical" evidence="8">
    <location>
        <begin position="147"/>
        <end position="167"/>
    </location>
</feature>
<evidence type="ECO:0000256" key="4">
    <source>
        <dbReference type="ARBA" id="ARBA00022544"/>
    </source>
</evidence>
<keyword evidence="6 8" id="KW-1133">Transmembrane helix</keyword>
<feature type="transmembrane region" description="Helical" evidence="8">
    <location>
        <begin position="117"/>
        <end position="135"/>
    </location>
</feature>
<feature type="transmembrane region" description="Helical" evidence="8">
    <location>
        <begin position="303"/>
        <end position="323"/>
    </location>
</feature>
<feature type="transmembrane region" description="Helical" evidence="8">
    <location>
        <begin position="216"/>
        <end position="237"/>
    </location>
</feature>
<evidence type="ECO:0000256" key="7">
    <source>
        <dbReference type="ARBA" id="ARBA00023136"/>
    </source>
</evidence>
<comment type="similarity">
    <text evidence="2">Belongs to the amino acid-polyamine-organocation (APC) superfamily. Spore germination protein (SGP) (TC 2.A.3.9) family.</text>
</comment>
<accession>A0AA48KY62</accession>
<sequence length="361" mass="41478">MLKEKIITSSQLFCLLLISKIVISITFGPAIIGKQDFWDYIISSIISYFITFIMVIPVYFLHKINPEADGPIFYTKKVFGDFSRIFVIFYAFYFTLVCLHLLFVFKNFIENVMNPPISFSLLLIILIILTCYGAYKGIEGIARAGSIIIFFMFISIIFLGFSLFKNLDYTNFKPFFYNGIEETKSGIIFFLSRSSCISAMLFLFHSVKGDLKKGIFIWNTIFYLLIITTIIFVIGSLGDFAKTRLFPVYSASSITKVLSLENLDSIYLGLWVCGIFIKLSLFINLLSECVKEVFNQKNNRTNIPFLCIFLIFLSVFLKVSNLFSGIFSINFLFVLTLIASFLIPLFLLMCYLFKNRAIKKV</sequence>
<feature type="transmembrane region" description="Helical" evidence="8">
    <location>
        <begin position="187"/>
        <end position="204"/>
    </location>
</feature>
<name>A0AA48KY62_9FIRM</name>
<dbReference type="PANTHER" id="PTHR34975">
    <property type="entry name" value="SPORE GERMINATION PROTEIN A2"/>
    <property type="match status" value="1"/>
</dbReference>
<dbReference type="AlphaFoldDB" id="A0AA48KY62"/>
<protein>
    <submittedName>
        <fullName evidence="9">GerAB/ArcD/ProY family transporter</fullName>
    </submittedName>
</protein>
<dbReference type="PANTHER" id="PTHR34975:SF2">
    <property type="entry name" value="SPORE GERMINATION PROTEIN A2"/>
    <property type="match status" value="1"/>
</dbReference>
<dbReference type="GO" id="GO:0009847">
    <property type="term" value="P:spore germination"/>
    <property type="evidence" value="ECO:0007669"/>
    <property type="project" value="InterPro"/>
</dbReference>
<evidence type="ECO:0000256" key="5">
    <source>
        <dbReference type="ARBA" id="ARBA00022692"/>
    </source>
</evidence>
<dbReference type="Pfam" id="PF03845">
    <property type="entry name" value="Spore_permease"/>
    <property type="match status" value="1"/>
</dbReference>
<proteinExistence type="inferred from homology"/>
<dbReference type="Gene3D" id="1.20.1740.10">
    <property type="entry name" value="Amino acid/polyamine transporter I"/>
    <property type="match status" value="1"/>
</dbReference>
<evidence type="ECO:0000256" key="3">
    <source>
        <dbReference type="ARBA" id="ARBA00022448"/>
    </source>
</evidence>
<feature type="transmembrane region" description="Helical" evidence="8">
    <location>
        <begin position="12"/>
        <end position="32"/>
    </location>
</feature>
<feature type="transmembrane region" description="Helical" evidence="8">
    <location>
        <begin position="265"/>
        <end position="283"/>
    </location>
</feature>
<dbReference type="Proteomes" id="UP001337580">
    <property type="component" value="Chromosome"/>
</dbReference>
<reference evidence="9" key="1">
    <citation type="journal article" date="2023" name="ISME J.">
        <title>Emergence of putative energy parasites within Clostridia revealed by genome analysis of a novel endosymbiotic clade.</title>
        <authorList>
            <person name="Takahashi K."/>
            <person name="Kuwahara H."/>
            <person name="Horikawa Y."/>
            <person name="Izawa K."/>
            <person name="Kato D."/>
            <person name="Inagaki T."/>
            <person name="Yuki M."/>
            <person name="Ohkuma M."/>
            <person name="Hongoh Y."/>
        </authorList>
    </citation>
    <scope>NUCLEOTIDE SEQUENCE</scope>
    <source>
        <strain evidence="9">CfP3-15</strain>
    </source>
</reference>
<evidence type="ECO:0000256" key="1">
    <source>
        <dbReference type="ARBA" id="ARBA00004141"/>
    </source>
</evidence>
<dbReference type="EMBL" id="AP027924">
    <property type="protein sequence ID" value="BED91527.1"/>
    <property type="molecule type" value="Genomic_DNA"/>
</dbReference>
<evidence type="ECO:0000256" key="8">
    <source>
        <dbReference type="SAM" id="Phobius"/>
    </source>
</evidence>
<dbReference type="KEGG" id="ips:CfP315_0015"/>
<comment type="subcellular location">
    <subcellularLocation>
        <location evidence="1">Membrane</location>
        <topology evidence="1">Multi-pass membrane protein</topology>
    </subcellularLocation>
</comment>
<keyword evidence="3" id="KW-0813">Transport</keyword>
<keyword evidence="5 8" id="KW-0812">Transmembrane</keyword>
<dbReference type="GO" id="GO:0016020">
    <property type="term" value="C:membrane"/>
    <property type="evidence" value="ECO:0007669"/>
    <property type="project" value="UniProtKB-SubCell"/>
</dbReference>
<evidence type="ECO:0000313" key="9">
    <source>
        <dbReference type="EMBL" id="BED91527.1"/>
    </source>
</evidence>
<feature type="transmembrane region" description="Helical" evidence="8">
    <location>
        <begin position="82"/>
        <end position="105"/>
    </location>
</feature>
<evidence type="ECO:0000256" key="2">
    <source>
        <dbReference type="ARBA" id="ARBA00007998"/>
    </source>
</evidence>
<feature type="transmembrane region" description="Helical" evidence="8">
    <location>
        <begin position="329"/>
        <end position="353"/>
    </location>
</feature>
<evidence type="ECO:0000256" key="6">
    <source>
        <dbReference type="ARBA" id="ARBA00022989"/>
    </source>
</evidence>
<dbReference type="InterPro" id="IPR004761">
    <property type="entry name" value="Spore_GerAB"/>
</dbReference>
<feature type="transmembrane region" description="Helical" evidence="8">
    <location>
        <begin position="38"/>
        <end position="61"/>
    </location>
</feature>
<gene>
    <name evidence="9" type="ORF">CfP315_0015</name>
</gene>
<keyword evidence="4" id="KW-0309">Germination</keyword>
<keyword evidence="7 8" id="KW-0472">Membrane</keyword>
<organism evidence="9">
    <name type="scientific">Candidatus Improbicoccus pseudotrichonymphae</name>
    <dbReference type="NCBI Taxonomy" id="3033792"/>
    <lineage>
        <taxon>Bacteria</taxon>
        <taxon>Bacillati</taxon>
        <taxon>Bacillota</taxon>
        <taxon>Clostridia</taxon>
        <taxon>Candidatus Improbicoccus</taxon>
    </lineage>
</organism>